<reference evidence="2 3" key="1">
    <citation type="submission" date="2019-11" db="EMBL/GenBank/DDBJ databases">
        <title>The Phosphoenolpyruvate Phosphotransferase System Regulates Serratia proteamaculans 336X Biofilm Formation and Wheat Roots colonization.</title>
        <authorList>
            <person name="Liu F."/>
        </authorList>
    </citation>
    <scope>NUCLEOTIDE SEQUENCE [LARGE SCALE GENOMIC DNA]</scope>
    <source>
        <strain evidence="2 3">336X</strain>
    </source>
</reference>
<evidence type="ECO:0000256" key="1">
    <source>
        <dbReference type="SAM" id="SignalP"/>
    </source>
</evidence>
<dbReference type="Gene3D" id="3.90.640.20">
    <property type="entry name" value="Heat-shock cognate protein, ATPase"/>
    <property type="match status" value="1"/>
</dbReference>
<dbReference type="EMBL" id="CP045913">
    <property type="protein sequence ID" value="QGH61598.1"/>
    <property type="molecule type" value="Genomic_DNA"/>
</dbReference>
<gene>
    <name evidence="2" type="ORF">GHV41_12495</name>
</gene>
<dbReference type="InterPro" id="IPR037126">
    <property type="entry name" value="PdaC/RsiV-like_sf"/>
</dbReference>
<sequence>MEESMKMTTSVLKNTLLCLLLGAISLNATAKGNEVPGSFPAKYIQQKHEYRKANCKKSSCPRVSVQLDSLEQYPALNAQLDSKIVGLLSPSTKFSSIAAFSSDFVKNSGTGAWLTLEKSVIRQQWPLITFRISTAVYYGKDTGEAEEDQFWYVYDVRQQKALKLPSLILPGREKPFRQVYEQQFRLMVQQKIKDAETAMQIPFVETDDFMLDADCLRLHYNGYAIDGFGASDAELCLPYAKLKGILDPVWLSR</sequence>
<organism evidence="2 3">
    <name type="scientific">Serratia proteamaculans</name>
    <dbReference type="NCBI Taxonomy" id="28151"/>
    <lineage>
        <taxon>Bacteria</taxon>
        <taxon>Pseudomonadati</taxon>
        <taxon>Pseudomonadota</taxon>
        <taxon>Gammaproteobacteria</taxon>
        <taxon>Enterobacterales</taxon>
        <taxon>Yersiniaceae</taxon>
        <taxon>Serratia</taxon>
    </lineage>
</organism>
<evidence type="ECO:0000313" key="2">
    <source>
        <dbReference type="EMBL" id="QGH61598.1"/>
    </source>
</evidence>
<evidence type="ECO:0000313" key="3">
    <source>
        <dbReference type="Proteomes" id="UP000381260"/>
    </source>
</evidence>
<accession>A0A5Q2VB47</accession>
<dbReference type="Proteomes" id="UP000381260">
    <property type="component" value="Chromosome"/>
</dbReference>
<dbReference type="RefSeq" id="WP_153858740.1">
    <property type="nucleotide sequence ID" value="NZ_CP045913.1"/>
</dbReference>
<keyword evidence="1" id="KW-0732">Signal</keyword>
<evidence type="ECO:0008006" key="4">
    <source>
        <dbReference type="Google" id="ProtNLM"/>
    </source>
</evidence>
<dbReference type="AlphaFoldDB" id="A0A5Q2VB47"/>
<feature type="signal peptide" evidence="1">
    <location>
        <begin position="1"/>
        <end position="30"/>
    </location>
</feature>
<protein>
    <recommendedName>
        <fullName evidence="4">DUF3298 domain-containing protein</fullName>
    </recommendedName>
</protein>
<dbReference type="Gene3D" id="3.30.565.40">
    <property type="entry name" value="Fervidobacterium nodosum Rt17-B1 like"/>
    <property type="match status" value="1"/>
</dbReference>
<name>A0A5Q2VB47_SERPR</name>
<feature type="chain" id="PRO_5024370567" description="DUF3298 domain-containing protein" evidence="1">
    <location>
        <begin position="31"/>
        <end position="253"/>
    </location>
</feature>
<proteinExistence type="predicted"/>